<feature type="region of interest" description="Disordered" evidence="7">
    <location>
        <begin position="26"/>
        <end position="104"/>
    </location>
</feature>
<organism evidence="9 10">
    <name type="scientific">Emiliania huxleyi (strain CCMP1516)</name>
    <dbReference type="NCBI Taxonomy" id="280463"/>
    <lineage>
        <taxon>Eukaryota</taxon>
        <taxon>Haptista</taxon>
        <taxon>Haptophyta</taxon>
        <taxon>Prymnesiophyceae</taxon>
        <taxon>Isochrysidales</taxon>
        <taxon>Noelaerhabdaceae</taxon>
        <taxon>Emiliania</taxon>
    </lineage>
</organism>
<dbReference type="Proteomes" id="UP000013827">
    <property type="component" value="Unassembled WGS sequence"/>
</dbReference>
<dbReference type="GO" id="GO:0006457">
    <property type="term" value="P:protein folding"/>
    <property type="evidence" value="ECO:0007669"/>
    <property type="project" value="InterPro"/>
</dbReference>
<dbReference type="GeneID" id="17261397"/>
<evidence type="ECO:0000256" key="8">
    <source>
        <dbReference type="SAM" id="SignalP"/>
    </source>
</evidence>
<dbReference type="PaxDb" id="2903-EOD15244"/>
<name>A0A0D3IVF9_EMIH1</name>
<keyword evidence="6" id="KW-0143">Chaperone</keyword>
<accession>A0A0D3IVF9</accession>
<feature type="compositionally biased region" description="Acidic residues" evidence="7">
    <location>
        <begin position="48"/>
        <end position="57"/>
    </location>
</feature>
<feature type="compositionally biased region" description="Basic and acidic residues" evidence="7">
    <location>
        <begin position="66"/>
        <end position="103"/>
    </location>
</feature>
<dbReference type="EnsemblProtists" id="EOD15244">
    <property type="protein sequence ID" value="EOD15244"/>
    <property type="gene ID" value="EMIHUDRAFT_459338"/>
</dbReference>
<keyword evidence="10" id="KW-1185">Reference proteome</keyword>
<evidence type="ECO:0000256" key="5">
    <source>
        <dbReference type="ARBA" id="ARBA00022824"/>
    </source>
</evidence>
<keyword evidence="4 8" id="KW-0732">Signal</keyword>
<dbReference type="RefSeq" id="XP_005793124.1">
    <property type="nucleotide sequence ID" value="XM_005793067.1"/>
</dbReference>
<evidence type="ECO:0000256" key="7">
    <source>
        <dbReference type="SAM" id="MobiDB-lite"/>
    </source>
</evidence>
<evidence type="ECO:0000256" key="6">
    <source>
        <dbReference type="ARBA" id="ARBA00023186"/>
    </source>
</evidence>
<protein>
    <submittedName>
        <fullName evidence="9">Uncharacterized protein</fullName>
    </submittedName>
</protein>
<dbReference type="EnsemblProtists" id="EOD40695">
    <property type="protein sequence ID" value="EOD40695"/>
    <property type="gene ID" value="EMIHUDRAFT_454163"/>
</dbReference>
<dbReference type="KEGG" id="ehx:EMIHUDRAFT_454163"/>
<evidence type="ECO:0000256" key="3">
    <source>
        <dbReference type="ARBA" id="ARBA00022687"/>
    </source>
</evidence>
<dbReference type="HOGENOM" id="CLU_1362587_0_0_1"/>
<dbReference type="GO" id="GO:0016055">
    <property type="term" value="P:Wnt signaling pathway"/>
    <property type="evidence" value="ECO:0007669"/>
    <property type="project" value="UniProtKB-KW"/>
</dbReference>
<dbReference type="GO" id="GO:0005783">
    <property type="term" value="C:endoplasmic reticulum"/>
    <property type="evidence" value="ECO:0007669"/>
    <property type="project" value="UniProtKB-SubCell"/>
</dbReference>
<sequence>MAPAATARAWLASALLVCSLASAGARTQRDIAKKTAQMTEEDWRRVEEEWETPEESASDGPAAPPQEKEEYEFKPPKARGLDVEKLQREKDPKKRQRMVEDSQKTTGPTMIFATVDYPGCCEDKTGTEEIAKRWNALLGSKGMDAQAYVVDNATILFSTNHGLFADEIVEFALEQPECVATDWNSKRSGGWSGVPSGLSSR</sequence>
<reference evidence="9" key="2">
    <citation type="submission" date="2024-10" db="UniProtKB">
        <authorList>
            <consortium name="EnsemblProtists"/>
        </authorList>
    </citation>
    <scope>IDENTIFICATION</scope>
</reference>
<proteinExistence type="inferred from homology"/>
<evidence type="ECO:0000256" key="4">
    <source>
        <dbReference type="ARBA" id="ARBA00022729"/>
    </source>
</evidence>
<keyword evidence="5" id="KW-0256">Endoplasmic reticulum</keyword>
<evidence type="ECO:0000256" key="2">
    <source>
        <dbReference type="ARBA" id="ARBA00011068"/>
    </source>
</evidence>
<dbReference type="AlphaFoldDB" id="A0A0D3IVF9"/>
<dbReference type="OMA" id="QPECVAT"/>
<reference evidence="10" key="1">
    <citation type="journal article" date="2013" name="Nature">
        <title>Pan genome of the phytoplankton Emiliania underpins its global distribution.</title>
        <authorList>
            <person name="Read B.A."/>
            <person name="Kegel J."/>
            <person name="Klute M.J."/>
            <person name="Kuo A."/>
            <person name="Lefebvre S.C."/>
            <person name="Maumus F."/>
            <person name="Mayer C."/>
            <person name="Miller J."/>
            <person name="Monier A."/>
            <person name="Salamov A."/>
            <person name="Young J."/>
            <person name="Aguilar M."/>
            <person name="Claverie J.M."/>
            <person name="Frickenhaus S."/>
            <person name="Gonzalez K."/>
            <person name="Herman E.K."/>
            <person name="Lin Y.C."/>
            <person name="Napier J."/>
            <person name="Ogata H."/>
            <person name="Sarno A.F."/>
            <person name="Shmutz J."/>
            <person name="Schroeder D."/>
            <person name="de Vargas C."/>
            <person name="Verret F."/>
            <person name="von Dassow P."/>
            <person name="Valentin K."/>
            <person name="Van de Peer Y."/>
            <person name="Wheeler G."/>
            <person name="Dacks J.B."/>
            <person name="Delwiche C.F."/>
            <person name="Dyhrman S.T."/>
            <person name="Glockner G."/>
            <person name="John U."/>
            <person name="Richards T."/>
            <person name="Worden A.Z."/>
            <person name="Zhang X."/>
            <person name="Grigoriev I.V."/>
            <person name="Allen A.E."/>
            <person name="Bidle K."/>
            <person name="Borodovsky M."/>
            <person name="Bowler C."/>
            <person name="Brownlee C."/>
            <person name="Cock J.M."/>
            <person name="Elias M."/>
            <person name="Gladyshev V.N."/>
            <person name="Groth M."/>
            <person name="Guda C."/>
            <person name="Hadaegh A."/>
            <person name="Iglesias-Rodriguez M.D."/>
            <person name="Jenkins J."/>
            <person name="Jones B.M."/>
            <person name="Lawson T."/>
            <person name="Leese F."/>
            <person name="Lindquist E."/>
            <person name="Lobanov A."/>
            <person name="Lomsadze A."/>
            <person name="Malik S.B."/>
            <person name="Marsh M.E."/>
            <person name="Mackinder L."/>
            <person name="Mock T."/>
            <person name="Mueller-Roeber B."/>
            <person name="Pagarete A."/>
            <person name="Parker M."/>
            <person name="Probert I."/>
            <person name="Quesneville H."/>
            <person name="Raines C."/>
            <person name="Rensing S.A."/>
            <person name="Riano-Pachon D.M."/>
            <person name="Richier S."/>
            <person name="Rokitta S."/>
            <person name="Shiraiwa Y."/>
            <person name="Soanes D.M."/>
            <person name="van der Giezen M."/>
            <person name="Wahlund T.M."/>
            <person name="Williams B."/>
            <person name="Wilson W."/>
            <person name="Wolfe G."/>
            <person name="Wurch L.L."/>
        </authorList>
    </citation>
    <scope>NUCLEOTIDE SEQUENCE</scope>
</reference>
<dbReference type="InterPro" id="IPR019330">
    <property type="entry name" value="MESD"/>
</dbReference>
<feature type="signal peptide" evidence="8">
    <location>
        <begin position="1"/>
        <end position="25"/>
    </location>
</feature>
<evidence type="ECO:0000256" key="1">
    <source>
        <dbReference type="ARBA" id="ARBA00004240"/>
    </source>
</evidence>
<feature type="chain" id="PRO_5044053517" evidence="8">
    <location>
        <begin position="26"/>
        <end position="201"/>
    </location>
</feature>
<dbReference type="PANTHER" id="PTHR17600">
    <property type="entry name" value="MESODERM DEVELOPMENT CANDIDATE 2"/>
    <property type="match status" value="1"/>
</dbReference>
<evidence type="ECO:0000313" key="9">
    <source>
        <dbReference type="EnsemblProtists" id="EOD15244"/>
    </source>
</evidence>
<dbReference type="GeneID" id="17285966"/>
<dbReference type="PANTHER" id="PTHR17600:SF2">
    <property type="entry name" value="LRP CHAPERONE MESD"/>
    <property type="match status" value="1"/>
</dbReference>
<dbReference type="Pfam" id="PF10185">
    <property type="entry name" value="Mesd"/>
    <property type="match status" value="1"/>
</dbReference>
<comment type="similarity">
    <text evidence="2">Belongs to the MESD family.</text>
</comment>
<comment type="subcellular location">
    <subcellularLocation>
        <location evidence="1">Endoplasmic reticulum</location>
    </subcellularLocation>
</comment>
<dbReference type="Gene3D" id="3.30.70.260">
    <property type="match status" value="1"/>
</dbReference>
<evidence type="ECO:0000313" key="10">
    <source>
        <dbReference type="Proteomes" id="UP000013827"/>
    </source>
</evidence>
<dbReference type="RefSeq" id="XP_005767673.1">
    <property type="nucleotide sequence ID" value="XM_005767616.1"/>
</dbReference>
<keyword evidence="3" id="KW-0879">Wnt signaling pathway</keyword>
<dbReference type="KEGG" id="ehx:EMIHUDRAFT_459338"/>